<feature type="compositionally biased region" description="Low complexity" evidence="11">
    <location>
        <begin position="1"/>
        <end position="17"/>
    </location>
</feature>
<evidence type="ECO:0000256" key="9">
    <source>
        <dbReference type="ARBA" id="ARBA00049940"/>
    </source>
</evidence>
<comment type="catalytic activity">
    <reaction evidence="8">
        <text>fluoride(in) = fluoride(out)</text>
        <dbReference type="Rhea" id="RHEA:76159"/>
        <dbReference type="ChEBI" id="CHEBI:17051"/>
    </reaction>
    <physiologicalReaction direction="left-to-right" evidence="8">
        <dbReference type="Rhea" id="RHEA:76160"/>
    </physiologicalReaction>
</comment>
<keyword evidence="3 10" id="KW-0812">Transmembrane</keyword>
<dbReference type="GO" id="GO:0005886">
    <property type="term" value="C:plasma membrane"/>
    <property type="evidence" value="ECO:0007669"/>
    <property type="project" value="UniProtKB-SubCell"/>
</dbReference>
<gene>
    <name evidence="10" type="primary">fluC</name>
    <name evidence="10" type="synonym">crcB</name>
    <name evidence="12" type="ORF">EMO91_00225</name>
</gene>
<dbReference type="GO" id="GO:0062054">
    <property type="term" value="F:fluoride channel activity"/>
    <property type="evidence" value="ECO:0007669"/>
    <property type="project" value="UniProtKB-UniRule"/>
</dbReference>
<dbReference type="AlphaFoldDB" id="A0A5M9ZPD9"/>
<dbReference type="InterPro" id="IPR003691">
    <property type="entry name" value="FluC"/>
</dbReference>
<evidence type="ECO:0000256" key="7">
    <source>
        <dbReference type="ARBA" id="ARBA00035120"/>
    </source>
</evidence>
<evidence type="ECO:0000256" key="3">
    <source>
        <dbReference type="ARBA" id="ARBA00022692"/>
    </source>
</evidence>
<evidence type="ECO:0000256" key="11">
    <source>
        <dbReference type="SAM" id="MobiDB-lite"/>
    </source>
</evidence>
<keyword evidence="10" id="KW-0915">Sodium</keyword>
<keyword evidence="6 10" id="KW-0407">Ion channel</keyword>
<evidence type="ECO:0000313" key="12">
    <source>
        <dbReference type="EMBL" id="KAA8829484.1"/>
    </source>
</evidence>
<name>A0A5M9ZPD9_9BIFI</name>
<keyword evidence="2 10" id="KW-1003">Cell membrane</keyword>
<dbReference type="Pfam" id="PF02537">
    <property type="entry name" value="CRCB"/>
    <property type="match status" value="1"/>
</dbReference>
<feature type="transmembrane region" description="Helical" evidence="10">
    <location>
        <begin position="121"/>
        <end position="142"/>
    </location>
</feature>
<dbReference type="HAMAP" id="MF_00454">
    <property type="entry name" value="FluC"/>
    <property type="match status" value="1"/>
</dbReference>
<keyword evidence="10" id="KW-0479">Metal-binding</keyword>
<protein>
    <recommendedName>
        <fullName evidence="10">Fluoride-specific ion channel FluC</fullName>
    </recommendedName>
</protein>
<keyword evidence="10" id="KW-0813">Transport</keyword>
<keyword evidence="10" id="KW-0406">Ion transport</keyword>
<comment type="similarity">
    <text evidence="7 10">Belongs to the fluoride channel Fluc/FEX (TC 1.A.43) family.</text>
</comment>
<keyword evidence="5 10" id="KW-0472">Membrane</keyword>
<dbReference type="Proteomes" id="UP000410049">
    <property type="component" value="Unassembled WGS sequence"/>
</dbReference>
<comment type="subcellular location">
    <subcellularLocation>
        <location evidence="1 10">Cell membrane</location>
        <topology evidence="1 10">Multi-pass membrane protein</topology>
    </subcellularLocation>
</comment>
<feature type="transmembrane region" description="Helical" evidence="10">
    <location>
        <begin position="54"/>
        <end position="74"/>
    </location>
</feature>
<feature type="region of interest" description="Disordered" evidence="11">
    <location>
        <begin position="1"/>
        <end position="22"/>
    </location>
</feature>
<evidence type="ECO:0000256" key="6">
    <source>
        <dbReference type="ARBA" id="ARBA00023303"/>
    </source>
</evidence>
<dbReference type="GO" id="GO:0046872">
    <property type="term" value="F:metal ion binding"/>
    <property type="evidence" value="ECO:0007669"/>
    <property type="project" value="UniProtKB-KW"/>
</dbReference>
<feature type="region of interest" description="Disordered" evidence="11">
    <location>
        <begin position="192"/>
        <end position="226"/>
    </location>
</feature>
<feature type="binding site" evidence="10">
    <location>
        <position position="132"/>
    </location>
    <ligand>
        <name>Na(+)</name>
        <dbReference type="ChEBI" id="CHEBI:29101"/>
        <note>structural</note>
    </ligand>
</feature>
<evidence type="ECO:0000256" key="8">
    <source>
        <dbReference type="ARBA" id="ARBA00035585"/>
    </source>
</evidence>
<evidence type="ECO:0000256" key="10">
    <source>
        <dbReference type="HAMAP-Rule" id="MF_00454"/>
    </source>
</evidence>
<proteinExistence type="inferred from homology"/>
<comment type="caution">
    <text evidence="12">The sequence shown here is derived from an EMBL/GenBank/DDBJ whole genome shotgun (WGS) entry which is preliminary data.</text>
</comment>
<evidence type="ECO:0000256" key="4">
    <source>
        <dbReference type="ARBA" id="ARBA00022989"/>
    </source>
</evidence>
<keyword evidence="4 10" id="KW-1133">Transmembrane helix</keyword>
<feature type="transmembrane region" description="Helical" evidence="10">
    <location>
        <begin position="86"/>
        <end position="109"/>
    </location>
</feature>
<organism evidence="12 13">
    <name type="scientific">Bifidobacterium myosotis</name>
    <dbReference type="NCBI Taxonomy" id="1630166"/>
    <lineage>
        <taxon>Bacteria</taxon>
        <taxon>Bacillati</taxon>
        <taxon>Actinomycetota</taxon>
        <taxon>Actinomycetes</taxon>
        <taxon>Bifidobacteriales</taxon>
        <taxon>Bifidobacteriaceae</taxon>
        <taxon>Bifidobacterium</taxon>
    </lineage>
</organism>
<feature type="binding site" evidence="10">
    <location>
        <position position="135"/>
    </location>
    <ligand>
        <name>Na(+)</name>
        <dbReference type="ChEBI" id="CHEBI:29101"/>
        <note>structural</note>
    </ligand>
</feature>
<comment type="function">
    <text evidence="9 10">Fluoride-specific ion channel. Important for reducing fluoride concentration in the cell, thus reducing its toxicity.</text>
</comment>
<evidence type="ECO:0000313" key="13">
    <source>
        <dbReference type="Proteomes" id="UP000410049"/>
    </source>
</evidence>
<feature type="transmembrane region" description="Helical" evidence="10">
    <location>
        <begin position="154"/>
        <end position="175"/>
    </location>
</feature>
<dbReference type="PANTHER" id="PTHR28259:SF1">
    <property type="entry name" value="FLUORIDE EXPORT PROTEIN 1-RELATED"/>
    <property type="match status" value="1"/>
</dbReference>
<evidence type="ECO:0000256" key="1">
    <source>
        <dbReference type="ARBA" id="ARBA00004651"/>
    </source>
</evidence>
<accession>A0A5M9ZPD9</accession>
<sequence>MSLPVQHPTPQTTPVTPISGANPTLASAPTPAFGISGTSSGESSSAIRTPEIHGMILAIVFAGGTIGTALRYAFAQIPAVGTAGGFHTGTLAANLLACFCYAGLSSFLAGSSRISARHKEFASRGLGMGLCGGLSTMSTLALEDFTSMHGGNMATGIVYLAVTFALGLACAWVGAAAGATLAARNGDDDDDDHAINATAGTRDAVGTHHDNDTRLDGNTRHNGKED</sequence>
<dbReference type="PANTHER" id="PTHR28259">
    <property type="entry name" value="FLUORIDE EXPORT PROTEIN 1-RELATED"/>
    <property type="match status" value="1"/>
</dbReference>
<reference evidence="12 13" key="1">
    <citation type="journal article" date="2019" name="Syst. Appl. Microbiol.">
        <title>Characterization of Bifidobacterium species in feaces of the Egyptian fruit bat: Description of B. vespertilionis sp. nov. and B. rousetti sp. nov.</title>
        <authorList>
            <person name="Modesto M."/>
            <person name="Satti M."/>
            <person name="Watanabe K."/>
            <person name="Puglisi E."/>
            <person name="Morelli L."/>
            <person name="Huang C.-H."/>
            <person name="Liou J.-S."/>
            <person name="Miyashita M."/>
            <person name="Tamura T."/>
            <person name="Saito S."/>
            <person name="Mori K."/>
            <person name="Huang L."/>
            <person name="Sciavilla P."/>
            <person name="Sandri C."/>
            <person name="Spiezio C."/>
            <person name="Vitali F."/>
            <person name="Cavalieri D."/>
            <person name="Perpetuini G."/>
            <person name="Tofalo R."/>
            <person name="Bonetti A."/>
            <person name="Arita M."/>
            <person name="Mattarelli P."/>
        </authorList>
    </citation>
    <scope>NUCLEOTIDE SEQUENCE [LARGE SCALE GENOMIC DNA]</scope>
    <source>
        <strain evidence="12 13">RST17</strain>
    </source>
</reference>
<dbReference type="EMBL" id="RZUH01000001">
    <property type="protein sequence ID" value="KAA8829484.1"/>
    <property type="molecule type" value="Genomic_DNA"/>
</dbReference>
<feature type="compositionally biased region" description="Basic and acidic residues" evidence="11">
    <location>
        <begin position="205"/>
        <end position="226"/>
    </location>
</feature>
<evidence type="ECO:0000256" key="2">
    <source>
        <dbReference type="ARBA" id="ARBA00022475"/>
    </source>
</evidence>
<dbReference type="GO" id="GO:0140114">
    <property type="term" value="P:cellular detoxification of fluoride"/>
    <property type="evidence" value="ECO:0007669"/>
    <property type="project" value="UniProtKB-UniRule"/>
</dbReference>
<comment type="activity regulation">
    <text evidence="10">Na(+) is not transported, but it plays an essential structural role and its presence is essential for fluoride channel function.</text>
</comment>
<evidence type="ECO:0000256" key="5">
    <source>
        <dbReference type="ARBA" id="ARBA00023136"/>
    </source>
</evidence>